<accession>A0ABU4WNV2</accession>
<dbReference type="Gene3D" id="1.10.10.10">
    <property type="entry name" value="Winged helix-like DNA-binding domain superfamily/Winged helix DNA-binding domain"/>
    <property type="match status" value="1"/>
</dbReference>
<dbReference type="InterPro" id="IPR013324">
    <property type="entry name" value="RNA_pol_sigma_r3/r4-like"/>
</dbReference>
<comment type="caution">
    <text evidence="1">The sequence shown here is derived from an EMBL/GenBank/DDBJ whole genome shotgun (WGS) entry which is preliminary data.</text>
</comment>
<keyword evidence="2" id="KW-1185">Reference proteome</keyword>
<evidence type="ECO:0008006" key="3">
    <source>
        <dbReference type="Google" id="ProtNLM"/>
    </source>
</evidence>
<proteinExistence type="predicted"/>
<name>A0ABU4WNV2_9FIRM</name>
<gene>
    <name evidence="1" type="ORF">MOZ64_06215</name>
</gene>
<sequence length="192" mass="23367">MKRNINELIYYYFMNDEEAFSALIEAFRPTTVAIIQHRFHTRYAGDYLPLSDCVLYECLQRCRVDRWPFLKSFYSRVLENRLIDALRMEQTHSIQNYYPVFHLDQSVREDIEHYASDLIADPKMHIHEDVMVHTQKDYLYTLMNQNFTKEELDILVLKQQGYSTNEIAQHYQYSVRKVRYILRKIKKWVQVH</sequence>
<protein>
    <recommendedName>
        <fullName evidence="3">Sigma-70 family RNA polymerase sigma factor</fullName>
    </recommendedName>
</protein>
<dbReference type="SUPFAM" id="SSF88659">
    <property type="entry name" value="Sigma3 and sigma4 domains of RNA polymerase sigma factors"/>
    <property type="match status" value="1"/>
</dbReference>
<organism evidence="1 2">
    <name type="scientific">Absicoccus intestinalis</name>
    <dbReference type="NCBI Taxonomy" id="2926319"/>
    <lineage>
        <taxon>Bacteria</taxon>
        <taxon>Bacillati</taxon>
        <taxon>Bacillota</taxon>
        <taxon>Erysipelotrichia</taxon>
        <taxon>Erysipelotrichales</taxon>
        <taxon>Erysipelotrichaceae</taxon>
        <taxon>Absicoccus</taxon>
    </lineage>
</organism>
<evidence type="ECO:0000313" key="2">
    <source>
        <dbReference type="Proteomes" id="UP001285244"/>
    </source>
</evidence>
<dbReference type="EMBL" id="JALBUS010000007">
    <property type="protein sequence ID" value="MDX8417433.1"/>
    <property type="molecule type" value="Genomic_DNA"/>
</dbReference>
<reference evidence="1 2" key="1">
    <citation type="submission" date="2022-03" db="EMBL/GenBank/DDBJ databases">
        <title>Novel taxa within the pig intestine.</title>
        <authorList>
            <person name="Wylensek D."/>
            <person name="Bishof K."/>
            <person name="Afrizal A."/>
            <person name="Clavel T."/>
        </authorList>
    </citation>
    <scope>NUCLEOTIDE SEQUENCE [LARGE SCALE GENOMIC DNA]</scope>
    <source>
        <strain evidence="1 2">Cla-KB-P134</strain>
    </source>
</reference>
<evidence type="ECO:0000313" key="1">
    <source>
        <dbReference type="EMBL" id="MDX8417433.1"/>
    </source>
</evidence>
<dbReference type="InterPro" id="IPR036388">
    <property type="entry name" value="WH-like_DNA-bd_sf"/>
</dbReference>
<dbReference type="Proteomes" id="UP001285244">
    <property type="component" value="Unassembled WGS sequence"/>
</dbReference>
<dbReference type="RefSeq" id="WP_320325728.1">
    <property type="nucleotide sequence ID" value="NZ_JALBUS010000007.1"/>
</dbReference>